<dbReference type="AlphaFoldDB" id="A0A1H0IWZ6"/>
<dbReference type="OrthoDB" id="965427at2"/>
<protein>
    <recommendedName>
        <fullName evidence="3">CopG family transcriptional regulator</fullName>
    </recommendedName>
</protein>
<dbReference type="RefSeq" id="WP_091854371.1">
    <property type="nucleotide sequence ID" value="NZ_FNIW01000017.1"/>
</dbReference>
<name>A0A1H0IWZ6_9BACT</name>
<sequence length="136" mass="15276">MEKIIVNVSWCDKNYGAALSENVPGAVVVTAKTYNELIDEVRNTLNFHIEGMIADGDDVPQWLRDGDYEFEYHLDAAALLQMCSPYASIAAISRVSGINQHQLSHYANGIKKPRPEQRRRIVEGLHKIGRLLIALE</sequence>
<dbReference type="Proteomes" id="UP000199134">
    <property type="component" value="Unassembled WGS sequence"/>
</dbReference>
<dbReference type="EMBL" id="FNIW01000017">
    <property type="protein sequence ID" value="SDO36028.1"/>
    <property type="molecule type" value="Genomic_DNA"/>
</dbReference>
<reference evidence="2" key="1">
    <citation type="submission" date="2016-10" db="EMBL/GenBank/DDBJ databases">
        <authorList>
            <person name="de Groot N.N."/>
        </authorList>
    </citation>
    <scope>NUCLEOTIDE SEQUENCE [LARGE SCALE GENOMIC DNA]</scope>
    <source>
        <strain evidence="2">BP1-145</strain>
    </source>
</reference>
<gene>
    <name evidence="1" type="ORF">SAMN04487900_11719</name>
</gene>
<comment type="caution">
    <text evidence="1">The sequence shown here is derived from an EMBL/GenBank/DDBJ whole genome shotgun (WGS) entry which is preliminary data.</text>
</comment>
<evidence type="ECO:0008006" key="3">
    <source>
        <dbReference type="Google" id="ProtNLM"/>
    </source>
</evidence>
<proteinExistence type="predicted"/>
<accession>A0A1H0IWZ6</accession>
<dbReference type="SUPFAM" id="SSF143100">
    <property type="entry name" value="TTHA1013/TTHA0281-like"/>
    <property type="match status" value="1"/>
</dbReference>
<dbReference type="InterPro" id="IPR035069">
    <property type="entry name" value="TTHA1013/TTHA0281-like"/>
</dbReference>
<evidence type="ECO:0000313" key="1">
    <source>
        <dbReference type="EMBL" id="SDO36028.1"/>
    </source>
</evidence>
<dbReference type="Gene3D" id="3.30.160.250">
    <property type="match status" value="1"/>
</dbReference>
<organism evidence="1 2">
    <name type="scientific">Prevotella communis</name>
    <dbReference type="NCBI Taxonomy" id="2913614"/>
    <lineage>
        <taxon>Bacteria</taxon>
        <taxon>Pseudomonadati</taxon>
        <taxon>Bacteroidota</taxon>
        <taxon>Bacteroidia</taxon>
        <taxon>Bacteroidales</taxon>
        <taxon>Prevotellaceae</taxon>
        <taxon>Prevotella</taxon>
    </lineage>
</organism>
<evidence type="ECO:0000313" key="2">
    <source>
        <dbReference type="Proteomes" id="UP000199134"/>
    </source>
</evidence>